<dbReference type="InterPro" id="IPR036157">
    <property type="entry name" value="dUTPase-like_sf"/>
</dbReference>
<dbReference type="NCBIfam" id="TIGR00576">
    <property type="entry name" value="dut"/>
    <property type="match status" value="1"/>
</dbReference>
<dbReference type="CDD" id="cd07557">
    <property type="entry name" value="trimeric_dUTPase"/>
    <property type="match status" value="1"/>
</dbReference>
<comment type="function">
    <text evidence="5">Involved in nucleotide metabolism via production of dUMP, the immediate precursor of thymidine nucleotides, and decreases the intracellular concentration of dUTP so that uracil cannot be incorporated into DNA.</text>
</comment>
<feature type="domain" description="dUTPase-like" evidence="6">
    <location>
        <begin position="100"/>
        <end position="225"/>
    </location>
</feature>
<dbReference type="Pfam" id="PF00692">
    <property type="entry name" value="dUTPase"/>
    <property type="match status" value="1"/>
</dbReference>
<evidence type="ECO:0000313" key="8">
    <source>
        <dbReference type="Proteomes" id="UP000734854"/>
    </source>
</evidence>
<dbReference type="GO" id="GO:0046081">
    <property type="term" value="P:dUTP catabolic process"/>
    <property type="evidence" value="ECO:0007669"/>
    <property type="project" value="UniProtKB-UniRule"/>
</dbReference>
<comment type="cofactor">
    <cofactor evidence="5">
        <name>Mg(2+)</name>
        <dbReference type="ChEBI" id="CHEBI:18420"/>
    </cofactor>
</comment>
<organism evidence="7 8">
    <name type="scientific">Zingiber officinale</name>
    <name type="common">Ginger</name>
    <name type="synonym">Amomum zingiber</name>
    <dbReference type="NCBI Taxonomy" id="94328"/>
    <lineage>
        <taxon>Eukaryota</taxon>
        <taxon>Viridiplantae</taxon>
        <taxon>Streptophyta</taxon>
        <taxon>Embryophyta</taxon>
        <taxon>Tracheophyta</taxon>
        <taxon>Spermatophyta</taxon>
        <taxon>Magnoliopsida</taxon>
        <taxon>Liliopsida</taxon>
        <taxon>Zingiberales</taxon>
        <taxon>Zingiberaceae</taxon>
        <taxon>Zingiber</taxon>
    </lineage>
</organism>
<dbReference type="PANTHER" id="PTHR11241">
    <property type="entry name" value="DEOXYURIDINE 5'-TRIPHOSPHATE NUCLEOTIDOHYDROLASE"/>
    <property type="match status" value="1"/>
</dbReference>
<dbReference type="SUPFAM" id="SSF51283">
    <property type="entry name" value="dUTPase-like"/>
    <property type="match status" value="1"/>
</dbReference>
<evidence type="ECO:0000256" key="1">
    <source>
        <dbReference type="ARBA" id="ARBA00005142"/>
    </source>
</evidence>
<dbReference type="GO" id="GO:0006226">
    <property type="term" value="P:dUMP biosynthetic process"/>
    <property type="evidence" value="ECO:0007669"/>
    <property type="project" value="UniProtKB-UniRule"/>
</dbReference>
<dbReference type="GO" id="GO:0004170">
    <property type="term" value="F:dUTP diphosphatase activity"/>
    <property type="evidence" value="ECO:0007669"/>
    <property type="project" value="UniProtKB-UniRule"/>
</dbReference>
<evidence type="ECO:0000256" key="2">
    <source>
        <dbReference type="ARBA" id="ARBA00006581"/>
    </source>
</evidence>
<keyword evidence="4 5" id="KW-0546">Nucleotide metabolism</keyword>
<comment type="pathway">
    <text evidence="1 5">Pyrimidine metabolism; dUMP biosynthesis; dUMP from dCTP (dUTP route): step 2/2.</text>
</comment>
<sequence length="370" mass="40922">MRRLQLGVLAGAVVGRGYESGEPGRCCGSLAEPRSGPVRLAVANQEEVGRGAREPSESGAHVLNASGARELNEREAHEIEGSKACEIEGHRTFKRISSLAKLPERQTSGAAGYDISITHAQDIPAGGRSLLTTGICIQIPQNTYARIAPRSSAALQGIIIMGGVIDSDYRGEVKIMAFNTTNDDIFLRKQECIAQLILERISTPSVREVEVLGSTSRGMLGFGSTTKQVHEREDSGEIDILTKGDNNFGDDRLLYAHGQLWLQQHHIMGRAVGFLPYVGWVTIIMTEKPIIKVIFQMAPQSDLCKVGKEGFDMIDEYLSRKRRQGRFNEKKHNTPAKKEPMLDSIQAAKQFNGVLFMRYYPAANMYRRFN</sequence>
<evidence type="ECO:0000256" key="5">
    <source>
        <dbReference type="RuleBase" id="RU367024"/>
    </source>
</evidence>
<dbReference type="Proteomes" id="UP000734854">
    <property type="component" value="Unassembled WGS sequence"/>
</dbReference>
<keyword evidence="8" id="KW-1185">Reference proteome</keyword>
<dbReference type="EMBL" id="JACMSC010000011">
    <property type="protein sequence ID" value="KAG6499982.1"/>
    <property type="molecule type" value="Genomic_DNA"/>
</dbReference>
<dbReference type="EC" id="3.6.1.23" evidence="5"/>
<evidence type="ECO:0000313" key="7">
    <source>
        <dbReference type="EMBL" id="KAG6499982.1"/>
    </source>
</evidence>
<evidence type="ECO:0000256" key="4">
    <source>
        <dbReference type="ARBA" id="ARBA00023080"/>
    </source>
</evidence>
<dbReference type="PANTHER" id="PTHR11241:SF0">
    <property type="entry name" value="DEOXYURIDINE 5'-TRIPHOSPHATE NUCLEOTIDOHYDROLASE"/>
    <property type="match status" value="1"/>
</dbReference>
<evidence type="ECO:0000256" key="3">
    <source>
        <dbReference type="ARBA" id="ARBA00022801"/>
    </source>
</evidence>
<name>A0A8J5GGI7_ZINOF</name>
<keyword evidence="5" id="KW-0460">Magnesium</keyword>
<comment type="similarity">
    <text evidence="2 5">Belongs to the dUTPase family.</text>
</comment>
<keyword evidence="5" id="KW-0479">Metal-binding</keyword>
<evidence type="ECO:0000259" key="6">
    <source>
        <dbReference type="Pfam" id="PF00692"/>
    </source>
</evidence>
<keyword evidence="3 5" id="KW-0378">Hydrolase</keyword>
<gene>
    <name evidence="7" type="ORF">ZIOFF_039796</name>
</gene>
<comment type="catalytic activity">
    <reaction evidence="5">
        <text>dUTP + H2O = dUMP + diphosphate + H(+)</text>
        <dbReference type="Rhea" id="RHEA:10248"/>
        <dbReference type="ChEBI" id="CHEBI:15377"/>
        <dbReference type="ChEBI" id="CHEBI:15378"/>
        <dbReference type="ChEBI" id="CHEBI:33019"/>
        <dbReference type="ChEBI" id="CHEBI:61555"/>
        <dbReference type="ChEBI" id="CHEBI:246422"/>
        <dbReference type="EC" id="3.6.1.23"/>
    </reaction>
</comment>
<dbReference type="GO" id="GO:0000287">
    <property type="term" value="F:magnesium ion binding"/>
    <property type="evidence" value="ECO:0007669"/>
    <property type="project" value="UniProtKB-UniRule"/>
</dbReference>
<protein>
    <recommendedName>
        <fullName evidence="5">Deoxyuridine 5'-triphosphate nucleotidohydrolase</fullName>
        <shortName evidence="5">dUTPase</shortName>
        <ecNumber evidence="5">3.6.1.23</ecNumber>
    </recommendedName>
    <alternativeName>
        <fullName evidence="5">dUTP pyrophosphatase</fullName>
    </alternativeName>
</protein>
<reference evidence="7 8" key="1">
    <citation type="submission" date="2020-08" db="EMBL/GenBank/DDBJ databases">
        <title>Plant Genome Project.</title>
        <authorList>
            <person name="Zhang R.-G."/>
        </authorList>
    </citation>
    <scope>NUCLEOTIDE SEQUENCE [LARGE SCALE GENOMIC DNA]</scope>
    <source>
        <tissue evidence="7">Rhizome</tissue>
    </source>
</reference>
<dbReference type="InterPro" id="IPR029054">
    <property type="entry name" value="dUTPase-like"/>
</dbReference>
<dbReference type="AlphaFoldDB" id="A0A8J5GGI7"/>
<comment type="caution">
    <text evidence="7">The sequence shown here is derived from an EMBL/GenBank/DDBJ whole genome shotgun (WGS) entry which is preliminary data.</text>
</comment>
<accession>A0A8J5GGI7</accession>
<dbReference type="InterPro" id="IPR008181">
    <property type="entry name" value="dUTPase"/>
</dbReference>
<dbReference type="Gene3D" id="2.70.40.10">
    <property type="match status" value="1"/>
</dbReference>
<dbReference type="NCBIfam" id="NF001862">
    <property type="entry name" value="PRK00601.1"/>
    <property type="match status" value="1"/>
</dbReference>
<proteinExistence type="inferred from homology"/>
<dbReference type="UniPathway" id="UPA00610">
    <property type="reaction ID" value="UER00666"/>
</dbReference>
<dbReference type="InterPro" id="IPR033704">
    <property type="entry name" value="dUTPase_trimeric"/>
</dbReference>